<dbReference type="STRING" id="1614.IV37_GL001311"/>
<evidence type="ECO:0000313" key="1">
    <source>
        <dbReference type="EMBL" id="KID41979.1"/>
    </source>
</evidence>
<gene>
    <name evidence="1" type="ORF">LfDm3_0647</name>
</gene>
<accession>A0A0C1M6S4</accession>
<name>A0A0C1M6S4_9LACO</name>
<dbReference type="GeneID" id="74914038"/>
<sequence>MKLTDYIDKQIQFLDQQLQDAKDKSEVKGQYLIESKINELQALSRAVEKGVVNQL</sequence>
<reference evidence="1 2" key="1">
    <citation type="submission" date="2014-06" db="EMBL/GenBank/DDBJ databases">
        <title>Functional and comparative genomic analyses of the Drosophila gut microbiota identify candidate symbiosis factors.</title>
        <authorList>
            <person name="Newell P.D."/>
            <person name="Chaston J.M."/>
            <person name="Douglas A.E."/>
        </authorList>
    </citation>
    <scope>NUCLEOTIDE SEQUENCE [LARGE SCALE GENOMIC DNA]</scope>
    <source>
        <strain evidence="1 2">DmCS_002</strain>
    </source>
</reference>
<dbReference type="AlphaFoldDB" id="A0A0C1M6S4"/>
<dbReference type="EMBL" id="JOJZ01000013">
    <property type="protein sequence ID" value="KID41979.1"/>
    <property type="molecule type" value="Genomic_DNA"/>
</dbReference>
<evidence type="ECO:0000313" key="2">
    <source>
        <dbReference type="Proteomes" id="UP000031397"/>
    </source>
</evidence>
<dbReference type="PATRIC" id="fig|1614.10.peg.1217"/>
<dbReference type="RefSeq" id="WP_010022596.1">
    <property type="nucleotide sequence ID" value="NZ_AZDS01000005.1"/>
</dbReference>
<organism evidence="1 2">
    <name type="scientific">Fructilactobacillus fructivorans</name>
    <dbReference type="NCBI Taxonomy" id="1614"/>
    <lineage>
        <taxon>Bacteria</taxon>
        <taxon>Bacillati</taxon>
        <taxon>Bacillota</taxon>
        <taxon>Bacilli</taxon>
        <taxon>Lactobacillales</taxon>
        <taxon>Lactobacillaceae</taxon>
        <taxon>Fructilactobacillus</taxon>
    </lineage>
</organism>
<comment type="caution">
    <text evidence="1">The sequence shown here is derived from an EMBL/GenBank/DDBJ whole genome shotgun (WGS) entry which is preliminary data.</text>
</comment>
<keyword evidence="2" id="KW-1185">Reference proteome</keyword>
<proteinExistence type="predicted"/>
<dbReference type="Proteomes" id="UP000031397">
    <property type="component" value="Unassembled WGS sequence"/>
</dbReference>
<protein>
    <submittedName>
        <fullName evidence="1">Uncharacterized protein</fullName>
    </submittedName>
</protein>